<evidence type="ECO:0000256" key="1">
    <source>
        <dbReference type="ARBA" id="ARBA00023015"/>
    </source>
</evidence>
<dbReference type="InterPro" id="IPR010982">
    <property type="entry name" value="Lambda_DNA-bd_dom_sf"/>
</dbReference>
<organism evidence="5 6">
    <name type="scientific">Bianquea renquensis</name>
    <dbReference type="NCBI Taxonomy" id="2763661"/>
    <lineage>
        <taxon>Bacteria</taxon>
        <taxon>Bacillati</taxon>
        <taxon>Bacillota</taxon>
        <taxon>Clostridia</taxon>
        <taxon>Eubacteriales</taxon>
        <taxon>Bianqueaceae</taxon>
        <taxon>Bianquea</taxon>
    </lineage>
</organism>
<dbReference type="Gene3D" id="3.40.50.2300">
    <property type="match status" value="2"/>
</dbReference>
<dbReference type="InterPro" id="IPR028082">
    <property type="entry name" value="Peripla_BP_I"/>
</dbReference>
<dbReference type="RefSeq" id="WP_177718953.1">
    <property type="nucleotide sequence ID" value="NZ_JACRSQ010000021.1"/>
</dbReference>
<reference evidence="5" key="1">
    <citation type="submission" date="2020-08" db="EMBL/GenBank/DDBJ databases">
        <title>Genome public.</title>
        <authorList>
            <person name="Liu C."/>
            <person name="Sun Q."/>
        </authorList>
    </citation>
    <scope>NUCLEOTIDE SEQUENCE</scope>
    <source>
        <strain evidence="5">NSJ-32</strain>
    </source>
</reference>
<dbReference type="GO" id="GO:0000976">
    <property type="term" value="F:transcription cis-regulatory region binding"/>
    <property type="evidence" value="ECO:0007669"/>
    <property type="project" value="TreeGrafter"/>
</dbReference>
<evidence type="ECO:0000256" key="3">
    <source>
        <dbReference type="ARBA" id="ARBA00023163"/>
    </source>
</evidence>
<name>A0A926HY32_9FIRM</name>
<keyword evidence="6" id="KW-1185">Reference proteome</keyword>
<dbReference type="PANTHER" id="PTHR30146:SF109">
    <property type="entry name" value="HTH-TYPE TRANSCRIPTIONAL REGULATOR GALS"/>
    <property type="match status" value="1"/>
</dbReference>
<dbReference type="EMBL" id="JACRSQ010000021">
    <property type="protein sequence ID" value="MBC8544412.1"/>
    <property type="molecule type" value="Genomic_DNA"/>
</dbReference>
<dbReference type="Pfam" id="PF00356">
    <property type="entry name" value="LacI"/>
    <property type="match status" value="1"/>
</dbReference>
<accession>A0A926HY32</accession>
<keyword evidence="2 5" id="KW-0238">DNA-binding</keyword>
<feature type="domain" description="HTH lacI-type" evidence="4">
    <location>
        <begin position="10"/>
        <end position="55"/>
    </location>
</feature>
<dbReference type="InterPro" id="IPR000843">
    <property type="entry name" value="HTH_LacI"/>
</dbReference>
<evidence type="ECO:0000259" key="4">
    <source>
        <dbReference type="PROSITE" id="PS50932"/>
    </source>
</evidence>
<proteinExistence type="predicted"/>
<keyword evidence="3" id="KW-0804">Transcription</keyword>
<protein>
    <submittedName>
        <fullName evidence="5">LacI family DNA-binding transcriptional regulator</fullName>
    </submittedName>
</protein>
<gene>
    <name evidence="5" type="ORF">H8730_12770</name>
</gene>
<dbReference type="Pfam" id="PF13377">
    <property type="entry name" value="Peripla_BP_3"/>
    <property type="match status" value="1"/>
</dbReference>
<keyword evidence="1" id="KW-0805">Transcription regulation</keyword>
<sequence>MSDTSARNSVTIRDLAKACGFSPATVSRVLSNSDYPVRQQVREIILKTAREMNYTVPREPCGAKDSEVAILVPTIANPFYASMIEGFESSMVRENMSVVVYDTSTGFPRGGYDRIIRSLLAKKFRGIVISASNNNAMLDRGAEELIQHGVKVVLADCPQSNNRFNCISYNYEKGAFLGTRYLIEQGHHHIVYAGLKVDRESRRLRILGFQRAMEAYHLPIQKENVLLHDIGDYEEGSQLESGERLAQQIMARSTYPSAVMAINDMVAFGLLRGFQRSGLRVPEDISVIGFDDSPYSVMTSPPLTTVCVQSTQMGHMAAMLLLDDIRGTCNRPMCLSLEPYIVERNTVQSLHETKA</sequence>
<evidence type="ECO:0000313" key="5">
    <source>
        <dbReference type="EMBL" id="MBC8544412.1"/>
    </source>
</evidence>
<evidence type="ECO:0000313" key="6">
    <source>
        <dbReference type="Proteomes" id="UP000657006"/>
    </source>
</evidence>
<dbReference type="PANTHER" id="PTHR30146">
    <property type="entry name" value="LACI-RELATED TRANSCRIPTIONAL REPRESSOR"/>
    <property type="match status" value="1"/>
</dbReference>
<dbReference type="GO" id="GO:0003700">
    <property type="term" value="F:DNA-binding transcription factor activity"/>
    <property type="evidence" value="ECO:0007669"/>
    <property type="project" value="TreeGrafter"/>
</dbReference>
<dbReference type="CDD" id="cd06267">
    <property type="entry name" value="PBP1_LacI_sugar_binding-like"/>
    <property type="match status" value="1"/>
</dbReference>
<dbReference type="SUPFAM" id="SSF47413">
    <property type="entry name" value="lambda repressor-like DNA-binding domains"/>
    <property type="match status" value="1"/>
</dbReference>
<dbReference type="PROSITE" id="PS50932">
    <property type="entry name" value="HTH_LACI_2"/>
    <property type="match status" value="1"/>
</dbReference>
<dbReference type="CDD" id="cd01392">
    <property type="entry name" value="HTH_LacI"/>
    <property type="match status" value="1"/>
</dbReference>
<comment type="caution">
    <text evidence="5">The sequence shown here is derived from an EMBL/GenBank/DDBJ whole genome shotgun (WGS) entry which is preliminary data.</text>
</comment>
<dbReference type="SUPFAM" id="SSF53822">
    <property type="entry name" value="Periplasmic binding protein-like I"/>
    <property type="match status" value="1"/>
</dbReference>
<dbReference type="AlphaFoldDB" id="A0A926HY32"/>
<evidence type="ECO:0000256" key="2">
    <source>
        <dbReference type="ARBA" id="ARBA00023125"/>
    </source>
</evidence>
<dbReference type="Gene3D" id="1.10.260.40">
    <property type="entry name" value="lambda repressor-like DNA-binding domains"/>
    <property type="match status" value="1"/>
</dbReference>
<dbReference type="Proteomes" id="UP000657006">
    <property type="component" value="Unassembled WGS sequence"/>
</dbReference>
<dbReference type="InterPro" id="IPR046335">
    <property type="entry name" value="LacI/GalR-like_sensor"/>
</dbReference>
<dbReference type="SMART" id="SM00354">
    <property type="entry name" value="HTH_LACI"/>
    <property type="match status" value="1"/>
</dbReference>